<keyword evidence="6" id="KW-1185">Reference proteome</keyword>
<dbReference type="Proteomes" id="UP000053352">
    <property type="component" value="Unassembled WGS sequence"/>
</dbReference>
<evidence type="ECO:0000313" key="5">
    <source>
        <dbReference type="EMBL" id="KSW12404.1"/>
    </source>
</evidence>
<keyword evidence="1" id="KW-0547">Nucleotide-binding</keyword>
<proteinExistence type="predicted"/>
<evidence type="ECO:0000259" key="3">
    <source>
        <dbReference type="PROSITE" id="PS51192"/>
    </source>
</evidence>
<name>A0A0V8RWJ8_PYROC</name>
<keyword evidence="2" id="KW-0067">ATP-binding</keyword>
<dbReference type="GO" id="GO:0043138">
    <property type="term" value="F:3'-5' DNA helicase activity"/>
    <property type="evidence" value="ECO:0007669"/>
    <property type="project" value="TreeGrafter"/>
</dbReference>
<sequence>MAGSRVAAALRSLGYEILVWEEPGEEPEQAGKTFADVAPSLRGHEKAGLRLYRHQLEAVEALSSGMNVVLTARTGSGKTEAWALAALREGWRVLAVYPTLALAADQIRRLESYYAAAGLPGAVVRIDRPSLERRGRRGEELLRLLASARIVVTNPAFLLAEMKRLAVHPNRALLEDYLSHVDLLVFDELDFYGPRGAHLLLAIVELVSRHLASKPPRVVVLSATLGNPGELASLLTRITGRETRVIEGKPFKTPNRMIVVIGKGVEALRDYIRAYSSVIASRAPWILDMLHNEEEFREHLYEVYEALEAIGLRPPRPGLDPVEVLQAVLEASEPGTVTLVFTRSIRMAERLYRRLIERLPAEKQRLVGVHHHLVPKQRREALEEAARRGKIAMIITVRTLAQGIDIGSVKRVVHVGLPSDLREFMQREGRKGRRRELGVTETVVVPSGLWDRKLLEAGGSALKQWLSLPLEKLYINPSNAYARIFSAMWKLLRGLPVEPGEERLLCELGLVEEYQSLSGGRLTLSRKGWAFWNDLGFYEHGPPYGYRKVLVRAGKETVLRNEEVSHRDVVEKYQPGTYDPVSESIVVRVEPRELRIYEQPPEEAVEEHDWLARALARYEDLKRAWGERPEFNNDLRYGRIFTVAVLNVSAPTGGFGELVEEPVEVEWLVESRRPRLAGRAGGMVRVYHEVASLELNAPVAGRYRDYTYGYVFEAPGVISSEDLRLGLAALLVYLRLDPGYAIPLGLIRYRVVSVGPVKLIHLWEQEAAGLLESLDWMEVAEKVERFDYPGITVPLLAAIDPSSAVRVMRGEVPVERLRELAAHAARVVAGSRAVRAGGVVVEHPRPSKSHGIGAVAAVYETLEADGKTVSVAAVASYDGERMEVDSYRGGIGLDSSAQLARMALKHLDRLLSQGLRVAYYGQEQRNMFIRLLAGSYTGVMALRAAEQEGRLVDAAERASRLAGDTPLLTLVEPRVRSYLEWANKAKARRDPEELENALRSLASAMTAAAYRILLAAEKGRIRVETGSRSEASAGAGDRRDTRR</sequence>
<evidence type="ECO:0000313" key="6">
    <source>
        <dbReference type="Proteomes" id="UP000053352"/>
    </source>
</evidence>
<dbReference type="GO" id="GO:0036297">
    <property type="term" value="P:interstrand cross-link repair"/>
    <property type="evidence" value="ECO:0007669"/>
    <property type="project" value="TreeGrafter"/>
</dbReference>
<dbReference type="SMART" id="SM00487">
    <property type="entry name" value="DEXDc"/>
    <property type="match status" value="1"/>
</dbReference>
<dbReference type="InterPro" id="IPR027417">
    <property type="entry name" value="P-loop_NTPase"/>
</dbReference>
<feature type="domain" description="Helicase C-terminal" evidence="4">
    <location>
        <begin position="323"/>
        <end position="474"/>
    </location>
</feature>
<keyword evidence="5" id="KW-0378">Hydrolase</keyword>
<comment type="caution">
    <text evidence="5">The sequence shown here is derived from an EMBL/GenBank/DDBJ whole genome shotgun (WGS) entry which is preliminary data.</text>
</comment>
<reference evidence="5 6" key="1">
    <citation type="submission" date="2015-11" db="EMBL/GenBank/DDBJ databases">
        <title>Genome sequence of Pyrodictium occultum PL-19, a marine hyperthermophilic archaeon isolated from Volcano, Italy.</title>
        <authorList>
            <person name="Utturkar S."/>
            <person name="Huber H."/>
            <person name="Leptihn S."/>
            <person name="Brown S."/>
            <person name="Stetter K.O."/>
            <person name="Podar M."/>
        </authorList>
    </citation>
    <scope>NUCLEOTIDE SEQUENCE [LARGE SCALE GENOMIC DNA]</scope>
    <source>
        <strain evidence="5 6">PL-19</strain>
    </source>
</reference>
<dbReference type="Gene3D" id="3.40.50.300">
    <property type="entry name" value="P-loop containing nucleotide triphosphate hydrolases"/>
    <property type="match status" value="2"/>
</dbReference>
<dbReference type="RefSeq" id="WP_058371088.1">
    <property type="nucleotide sequence ID" value="NZ_LNTB01000001.1"/>
</dbReference>
<dbReference type="Pfam" id="PF00271">
    <property type="entry name" value="Helicase_C"/>
    <property type="match status" value="1"/>
</dbReference>
<dbReference type="GO" id="GO:0005524">
    <property type="term" value="F:ATP binding"/>
    <property type="evidence" value="ECO:0007669"/>
    <property type="project" value="UniProtKB-KW"/>
</dbReference>
<dbReference type="InterPro" id="IPR014001">
    <property type="entry name" value="Helicase_ATP-bd"/>
</dbReference>
<dbReference type="InterPro" id="IPR011545">
    <property type="entry name" value="DEAD/DEAH_box_helicase_dom"/>
</dbReference>
<dbReference type="SMART" id="SM00490">
    <property type="entry name" value="HELICc"/>
    <property type="match status" value="1"/>
</dbReference>
<organism evidence="5 6">
    <name type="scientific">Pyrodictium occultum</name>
    <dbReference type="NCBI Taxonomy" id="2309"/>
    <lineage>
        <taxon>Archaea</taxon>
        <taxon>Thermoproteota</taxon>
        <taxon>Thermoprotei</taxon>
        <taxon>Desulfurococcales</taxon>
        <taxon>Pyrodictiaceae</taxon>
        <taxon>Pyrodictium</taxon>
    </lineage>
</organism>
<protein>
    <submittedName>
        <fullName evidence="5">Helicase</fullName>
    </submittedName>
</protein>
<evidence type="ECO:0000259" key="4">
    <source>
        <dbReference type="PROSITE" id="PS51194"/>
    </source>
</evidence>
<feature type="domain" description="Helicase ATP-binding" evidence="3">
    <location>
        <begin position="59"/>
        <end position="243"/>
    </location>
</feature>
<dbReference type="STRING" id="2309.CF15_06660"/>
<dbReference type="GO" id="GO:0003676">
    <property type="term" value="F:nucleic acid binding"/>
    <property type="evidence" value="ECO:0007669"/>
    <property type="project" value="InterPro"/>
</dbReference>
<dbReference type="PROSITE" id="PS51192">
    <property type="entry name" value="HELICASE_ATP_BIND_1"/>
    <property type="match status" value="1"/>
</dbReference>
<accession>A0A0V8RWJ8</accession>
<dbReference type="PANTHER" id="PTHR47957:SF3">
    <property type="entry name" value="ATP-DEPENDENT HELICASE HRQ1"/>
    <property type="match status" value="1"/>
</dbReference>
<dbReference type="GO" id="GO:0006289">
    <property type="term" value="P:nucleotide-excision repair"/>
    <property type="evidence" value="ECO:0007669"/>
    <property type="project" value="TreeGrafter"/>
</dbReference>
<gene>
    <name evidence="5" type="ORF">CF15_06660</name>
</gene>
<dbReference type="AlphaFoldDB" id="A0A0V8RWJ8"/>
<evidence type="ECO:0000256" key="1">
    <source>
        <dbReference type="ARBA" id="ARBA00022741"/>
    </source>
</evidence>
<dbReference type="PROSITE" id="PS51194">
    <property type="entry name" value="HELICASE_CTER"/>
    <property type="match status" value="1"/>
</dbReference>
<dbReference type="OrthoDB" id="36796at2157"/>
<dbReference type="SUPFAM" id="SSF52540">
    <property type="entry name" value="P-loop containing nucleoside triphosphate hydrolases"/>
    <property type="match status" value="1"/>
</dbReference>
<dbReference type="InterPro" id="IPR001650">
    <property type="entry name" value="Helicase_C-like"/>
</dbReference>
<dbReference type="EMBL" id="LNTB01000001">
    <property type="protein sequence ID" value="KSW12404.1"/>
    <property type="molecule type" value="Genomic_DNA"/>
</dbReference>
<dbReference type="Pfam" id="PF00270">
    <property type="entry name" value="DEAD"/>
    <property type="match status" value="1"/>
</dbReference>
<dbReference type="PANTHER" id="PTHR47957">
    <property type="entry name" value="ATP-DEPENDENT HELICASE HRQ1"/>
    <property type="match status" value="1"/>
</dbReference>
<keyword evidence="5" id="KW-0347">Helicase</keyword>
<evidence type="ECO:0000256" key="2">
    <source>
        <dbReference type="ARBA" id="ARBA00022840"/>
    </source>
</evidence>